<dbReference type="EMBL" id="BK059109">
    <property type="protein sequence ID" value="DAE31599.1"/>
    <property type="molecule type" value="Genomic_DNA"/>
</dbReference>
<name>A0A8S5RJQ4_9VIRU</name>
<protein>
    <submittedName>
        <fullName evidence="1">Uncharacterized protein</fullName>
    </submittedName>
</protein>
<evidence type="ECO:0000313" key="1">
    <source>
        <dbReference type="EMBL" id="DAE31599.1"/>
    </source>
</evidence>
<organism evidence="1">
    <name type="scientific">virus sp. ctBM815</name>
    <dbReference type="NCBI Taxonomy" id="2825806"/>
    <lineage>
        <taxon>Viruses</taxon>
    </lineage>
</organism>
<proteinExistence type="predicted"/>
<accession>A0A8S5RJQ4</accession>
<reference evidence="1" key="1">
    <citation type="journal article" date="2021" name="Proc. Natl. Acad. Sci. U.S.A.">
        <title>A Catalog of Tens of Thousands of Viruses from Human Metagenomes Reveals Hidden Associations with Chronic Diseases.</title>
        <authorList>
            <person name="Tisza M.J."/>
            <person name="Buck C.B."/>
        </authorList>
    </citation>
    <scope>NUCLEOTIDE SEQUENCE</scope>
    <source>
        <strain evidence="1">CtBM815</strain>
    </source>
</reference>
<sequence>MFFCRRHLYLIELLSVYHYHTQSYYTVHISYTIVLYKLFY</sequence>